<dbReference type="InterPro" id="IPR013049">
    <property type="entry name" value="Spo11/TopoVI_A_N"/>
</dbReference>
<dbReference type="AlphaFoldDB" id="A0A437AQ22"/>
<name>A0A437AQ22_9MICR</name>
<dbReference type="PRINTS" id="PR01550">
    <property type="entry name" value="TOP6AFAMILY"/>
</dbReference>
<evidence type="ECO:0000256" key="2">
    <source>
        <dbReference type="ARBA" id="ARBA00001946"/>
    </source>
</evidence>
<dbReference type="InterPro" id="IPR002815">
    <property type="entry name" value="Spo11/TopoVI_A"/>
</dbReference>
<feature type="domain" description="Spo11/DNA topoisomerase VI subunit A N-terminal" evidence="10">
    <location>
        <begin position="28"/>
        <end position="69"/>
    </location>
</feature>
<evidence type="ECO:0000256" key="6">
    <source>
        <dbReference type="ARBA" id="ARBA00022842"/>
    </source>
</evidence>
<dbReference type="Proteomes" id="UP000282876">
    <property type="component" value="Unassembled WGS sequence"/>
</dbReference>
<evidence type="ECO:0000256" key="7">
    <source>
        <dbReference type="ARBA" id="ARBA00023029"/>
    </source>
</evidence>
<dbReference type="InterPro" id="IPR036078">
    <property type="entry name" value="Spo11/TopoVI_A_sf"/>
</dbReference>
<comment type="caution">
    <text evidence="12">The sequence shown here is derived from an EMBL/GenBank/DDBJ whole genome shotgun (WGS) entry which is preliminary data.</text>
</comment>
<keyword evidence="6" id="KW-0460">Magnesium</keyword>
<comment type="catalytic activity">
    <reaction evidence="1">
        <text>ATP-dependent breakage, passage and rejoining of double-stranded DNA.</text>
        <dbReference type="EC" id="5.6.2.2"/>
    </reaction>
</comment>
<keyword evidence="8" id="KW-0238">DNA-binding</keyword>
<dbReference type="OrthoDB" id="5377392at2759"/>
<evidence type="ECO:0000259" key="11">
    <source>
        <dbReference type="Pfam" id="PF21180"/>
    </source>
</evidence>
<evidence type="ECO:0000256" key="9">
    <source>
        <dbReference type="ARBA" id="ARBA00023235"/>
    </source>
</evidence>
<dbReference type="VEuPathDB" id="MicrosporidiaDB:TUBRATIS_001710"/>
<dbReference type="PANTHER" id="PTHR10848:SF0">
    <property type="entry name" value="MEIOTIC RECOMBINATION PROTEIN SPO11"/>
    <property type="match status" value="1"/>
</dbReference>
<feature type="domain" description="Topoisomerase 6 subunit A/Spo11 TOPRIM" evidence="11">
    <location>
        <begin position="123"/>
        <end position="287"/>
    </location>
</feature>
<dbReference type="SUPFAM" id="SSF56726">
    <property type="entry name" value="DNA topoisomerase IV, alpha subunit"/>
    <property type="match status" value="1"/>
</dbReference>
<keyword evidence="7" id="KW-0799">Topoisomerase</keyword>
<dbReference type="Gene3D" id="3.40.1360.10">
    <property type="match status" value="1"/>
</dbReference>
<dbReference type="Gene3D" id="1.10.10.10">
    <property type="entry name" value="Winged helix-like DNA-binding domain superfamily/Winged helix DNA-binding domain"/>
    <property type="match status" value="1"/>
</dbReference>
<gene>
    <name evidence="12" type="ORF">TUBRATIS_001710</name>
</gene>
<dbReference type="GO" id="GO:0003918">
    <property type="term" value="F:DNA topoisomerase type II (double strand cut, ATP-hydrolyzing) activity"/>
    <property type="evidence" value="ECO:0007669"/>
    <property type="project" value="UniProtKB-EC"/>
</dbReference>
<dbReference type="GO" id="GO:0003677">
    <property type="term" value="F:DNA binding"/>
    <property type="evidence" value="ECO:0007669"/>
    <property type="project" value="UniProtKB-KW"/>
</dbReference>
<organism evidence="12 13">
    <name type="scientific">Tubulinosema ratisbonensis</name>
    <dbReference type="NCBI Taxonomy" id="291195"/>
    <lineage>
        <taxon>Eukaryota</taxon>
        <taxon>Fungi</taxon>
        <taxon>Fungi incertae sedis</taxon>
        <taxon>Microsporidia</taxon>
        <taxon>Tubulinosematoidea</taxon>
        <taxon>Tubulinosematidae</taxon>
        <taxon>Tubulinosema</taxon>
    </lineage>
</organism>
<dbReference type="EC" id="5.6.2.2" evidence="4"/>
<dbReference type="STRING" id="291195.A0A437AQ22"/>
<dbReference type="EMBL" id="RCSS01000052">
    <property type="protein sequence ID" value="RVD93304.1"/>
    <property type="molecule type" value="Genomic_DNA"/>
</dbReference>
<evidence type="ECO:0000256" key="8">
    <source>
        <dbReference type="ARBA" id="ARBA00023125"/>
    </source>
</evidence>
<dbReference type="GO" id="GO:0006259">
    <property type="term" value="P:DNA metabolic process"/>
    <property type="evidence" value="ECO:0007669"/>
    <property type="project" value="InterPro"/>
</dbReference>
<keyword evidence="9 12" id="KW-0413">Isomerase</keyword>
<evidence type="ECO:0000313" key="12">
    <source>
        <dbReference type="EMBL" id="RVD93304.1"/>
    </source>
</evidence>
<keyword evidence="5" id="KW-0479">Metal-binding</keyword>
<reference evidence="12 13" key="1">
    <citation type="submission" date="2018-10" db="EMBL/GenBank/DDBJ databases">
        <title>Draft genome sequence of the microsporidian Tubulinosema ratisbonensis.</title>
        <authorList>
            <person name="Polonais V."/>
            <person name="Peyretaillade E."/>
            <person name="Niehus S."/>
            <person name="Wawrzyniak I."/>
            <person name="Franchet A."/>
            <person name="Gaspin C."/>
            <person name="Reichstadt M."/>
            <person name="Belser C."/>
            <person name="Labadie K."/>
            <person name="Delbac F."/>
            <person name="Ferrandon D."/>
        </authorList>
    </citation>
    <scope>NUCLEOTIDE SEQUENCE [LARGE SCALE GENOMIC DNA]</scope>
    <source>
        <strain evidence="12 13">Franzen</strain>
    </source>
</reference>
<dbReference type="GO" id="GO:0005524">
    <property type="term" value="F:ATP binding"/>
    <property type="evidence" value="ECO:0007669"/>
    <property type="project" value="InterPro"/>
</dbReference>
<dbReference type="Pfam" id="PF04406">
    <property type="entry name" value="TP6A_N"/>
    <property type="match status" value="1"/>
</dbReference>
<dbReference type="GO" id="GO:0005694">
    <property type="term" value="C:chromosome"/>
    <property type="evidence" value="ECO:0007669"/>
    <property type="project" value="InterPro"/>
</dbReference>
<evidence type="ECO:0000256" key="3">
    <source>
        <dbReference type="ARBA" id="ARBA00006559"/>
    </source>
</evidence>
<protein>
    <recommendedName>
        <fullName evidence="4">DNA topoisomerase (ATP-hydrolyzing)</fullName>
        <ecNumber evidence="4">5.6.2.2</ecNumber>
    </recommendedName>
</protein>
<dbReference type="Pfam" id="PF21180">
    <property type="entry name" value="TOP6A-Spo11_Toprim"/>
    <property type="match status" value="1"/>
</dbReference>
<evidence type="ECO:0000256" key="1">
    <source>
        <dbReference type="ARBA" id="ARBA00000185"/>
    </source>
</evidence>
<evidence type="ECO:0000313" key="13">
    <source>
        <dbReference type="Proteomes" id="UP000282876"/>
    </source>
</evidence>
<sequence length="290" mass="34254">MHKIITHIKSDTLKMLSSSLTLAKIQKIYFYSILKQMIQKKIFRTKREIFYTAVPLFKTQKTVNRLVKGILDQFPLVNKFIKSSFKGLFCGKIEYTLNKQLVRSFHKIEIISEFENVTFYDKFCLVIEKESLFNFICNFNKIEDCLLVTGKGYPCKNTVKFLQRVSIPIYGLFDFDPFGLNIFINYSKYIKITRIGLKLEDILINNTKNYIEKFSKNSENISILKNKNYELIPLNKYDLRMIKSLENKAPELKEDLLFIKGLGNKIELEALIKDDDLFYEKYIKNKIKNE</sequence>
<proteinExistence type="inferred from homology"/>
<evidence type="ECO:0000259" key="10">
    <source>
        <dbReference type="Pfam" id="PF04406"/>
    </source>
</evidence>
<dbReference type="PANTHER" id="PTHR10848">
    <property type="entry name" value="MEIOTIC RECOMBINATION PROTEIN SPO11"/>
    <property type="match status" value="1"/>
</dbReference>
<evidence type="ECO:0000256" key="4">
    <source>
        <dbReference type="ARBA" id="ARBA00012895"/>
    </source>
</evidence>
<comment type="cofactor">
    <cofactor evidence="2">
        <name>Mg(2+)</name>
        <dbReference type="ChEBI" id="CHEBI:18420"/>
    </cofactor>
</comment>
<dbReference type="InterPro" id="IPR036388">
    <property type="entry name" value="WH-like_DNA-bd_sf"/>
</dbReference>
<keyword evidence="13" id="KW-1185">Reference proteome</keyword>
<comment type="similarity">
    <text evidence="3">Belongs to the TOP6A family.</text>
</comment>
<dbReference type="GO" id="GO:0046872">
    <property type="term" value="F:metal ion binding"/>
    <property type="evidence" value="ECO:0007669"/>
    <property type="project" value="UniProtKB-KW"/>
</dbReference>
<dbReference type="InterPro" id="IPR034136">
    <property type="entry name" value="TOPRIM_Topo6A/Spo11"/>
</dbReference>
<evidence type="ECO:0000256" key="5">
    <source>
        <dbReference type="ARBA" id="ARBA00022723"/>
    </source>
</evidence>
<accession>A0A437AQ22</accession>